<evidence type="ECO:0000313" key="2">
    <source>
        <dbReference type="EMBL" id="TBW48735.1"/>
    </source>
</evidence>
<accession>A0ABY1ZEN6</accession>
<keyword evidence="1" id="KW-1133">Transmembrane helix</keyword>
<evidence type="ECO:0000313" key="3">
    <source>
        <dbReference type="Proteomes" id="UP000313645"/>
    </source>
</evidence>
<protein>
    <submittedName>
        <fullName evidence="2">DUF2244 domain-containing protein</fullName>
    </submittedName>
</protein>
<keyword evidence="1" id="KW-0472">Membrane</keyword>
<gene>
    <name evidence="2" type="ORF">EZI54_20815</name>
</gene>
<reference evidence="2 3" key="1">
    <citation type="submission" date="2019-02" db="EMBL/GenBank/DDBJ databases">
        <title>Marinobacter halodurans sp. nov., a marine bacterium isolated from sea tidal flat.</title>
        <authorList>
            <person name="Yoo Y."/>
            <person name="Lee D.W."/>
            <person name="Kim B.S."/>
            <person name="Kim J.-J."/>
        </authorList>
    </citation>
    <scope>NUCLEOTIDE SEQUENCE [LARGE SCALE GENOMIC DNA]</scope>
    <source>
        <strain evidence="2 3">YJ-S3-2</strain>
    </source>
</reference>
<organism evidence="2 3">
    <name type="scientific">Marinobacter halodurans</name>
    <dbReference type="NCBI Taxonomy" id="2528979"/>
    <lineage>
        <taxon>Bacteria</taxon>
        <taxon>Pseudomonadati</taxon>
        <taxon>Pseudomonadota</taxon>
        <taxon>Gammaproteobacteria</taxon>
        <taxon>Pseudomonadales</taxon>
        <taxon>Marinobacteraceae</taxon>
        <taxon>Marinobacter</taxon>
    </lineage>
</organism>
<keyword evidence="1" id="KW-0812">Transmembrane</keyword>
<dbReference type="Pfam" id="PF10003">
    <property type="entry name" value="DUF2244"/>
    <property type="match status" value="1"/>
</dbReference>
<feature type="transmembrane region" description="Helical" evidence="1">
    <location>
        <begin position="46"/>
        <end position="69"/>
    </location>
</feature>
<comment type="caution">
    <text evidence="2">The sequence shown here is derived from an EMBL/GenBank/DDBJ whole genome shotgun (WGS) entry which is preliminary data.</text>
</comment>
<dbReference type="InterPro" id="IPR019253">
    <property type="entry name" value="DUF2244_TM"/>
</dbReference>
<dbReference type="Proteomes" id="UP000313645">
    <property type="component" value="Unassembled WGS sequence"/>
</dbReference>
<dbReference type="EMBL" id="SJDL01000046">
    <property type="protein sequence ID" value="TBW48735.1"/>
    <property type="molecule type" value="Genomic_DNA"/>
</dbReference>
<keyword evidence="3" id="KW-1185">Reference proteome</keyword>
<sequence>MVEHLLSDQGDQLRLTPNRSLSWRGNIHVWLGLLAIMASINTGMWLAGAWVILPFAGLELVALAVGFYLTARQCRRQELLLIAPEQLRLEKGIFHKEMEWTLPRRTTRIHLVAARHPWTPPRLFLLHQELEIALAPFLNMDDTRLLVNILEGKGLRVERRQPDQGVWF</sequence>
<feature type="transmembrane region" description="Helical" evidence="1">
    <location>
        <begin position="21"/>
        <end position="40"/>
    </location>
</feature>
<proteinExistence type="predicted"/>
<evidence type="ECO:0000256" key="1">
    <source>
        <dbReference type="SAM" id="Phobius"/>
    </source>
</evidence>
<dbReference type="RefSeq" id="WP_131483823.1">
    <property type="nucleotide sequence ID" value="NZ_SJDL01000046.1"/>
</dbReference>
<name>A0ABY1ZEN6_9GAMM</name>